<keyword evidence="2 4" id="KW-0863">Zinc-finger</keyword>
<dbReference type="AlphaFoldDB" id="A0A6J8CCV9"/>
<evidence type="ECO:0000256" key="2">
    <source>
        <dbReference type="ARBA" id="ARBA00022771"/>
    </source>
</evidence>
<dbReference type="InterPro" id="IPR013083">
    <property type="entry name" value="Znf_RING/FYVE/PHD"/>
</dbReference>
<name>A0A6J8CCV9_MYTCO</name>
<dbReference type="GO" id="GO:0008270">
    <property type="term" value="F:zinc ion binding"/>
    <property type="evidence" value="ECO:0007669"/>
    <property type="project" value="UniProtKB-KW"/>
</dbReference>
<dbReference type="EMBL" id="CACVKT020005076">
    <property type="protein sequence ID" value="CAC5392870.1"/>
    <property type="molecule type" value="Genomic_DNA"/>
</dbReference>
<dbReference type="Gene3D" id="3.30.40.10">
    <property type="entry name" value="Zinc/RING finger domain, C3HC4 (zinc finger)"/>
    <property type="match status" value="1"/>
</dbReference>
<dbReference type="SUPFAM" id="SSF57845">
    <property type="entry name" value="B-box zinc-binding domain"/>
    <property type="match status" value="1"/>
</dbReference>
<dbReference type="InterPro" id="IPR047153">
    <property type="entry name" value="TRIM45/56/19-like"/>
</dbReference>
<sequence>MATAAPLEESVQSASIFDCPICLEKFKAPVDLPCQHTFCSACLETFVESMVGEIHNKSRFCSCPVCRVPFSVDPQKKVQIHFPVNELMVSLMSVADKTVDKIFQNLCDPCSRIGNNIKADVWCCDCDEAYCLSCLHNFHKRVENSITHTVTDVCKVGTQFPKLITSQVEQTCFKHHGKPLEMICVDHSQLCCVICLVEKHRTCENLKPIDEALTDFQANHVGHDFIMDFQDISSEINKLTISKKEQLLKMQDQKDKLISDATKVIDASIQKLEQIKREVKDKVFKKFTSESKSLQLQIETLSYLRSNILQNISLLQALHGWGHSRQVFFLLQRIKPDLETQRKFLESDSFSDETIEFQWNINPNIIALATKTEKSFKIISKRTLLPKNRTTISIVNKLGAFNDRFQEMFISKHKDRGHFVQYEQFQHGNHGSCLNTSDDPDSDCDETEYDCMMTSLPVEWKDFRLKPQKTRHKNGQHMKVQTNLAKQENTKRAKWINFDKSIALGFLVTMHNNDI</sequence>
<dbReference type="OrthoDB" id="10066958at2759"/>
<dbReference type="PROSITE" id="PS50089">
    <property type="entry name" value="ZF_RING_2"/>
    <property type="match status" value="1"/>
</dbReference>
<dbReference type="SUPFAM" id="SSF57850">
    <property type="entry name" value="RING/U-box"/>
    <property type="match status" value="1"/>
</dbReference>
<evidence type="ECO:0000256" key="3">
    <source>
        <dbReference type="ARBA" id="ARBA00022833"/>
    </source>
</evidence>
<evidence type="ECO:0000313" key="6">
    <source>
        <dbReference type="EMBL" id="CAC5392870.1"/>
    </source>
</evidence>
<proteinExistence type="predicted"/>
<dbReference type="Proteomes" id="UP000507470">
    <property type="component" value="Unassembled WGS sequence"/>
</dbReference>
<reference evidence="6 7" key="1">
    <citation type="submission" date="2020-06" db="EMBL/GenBank/DDBJ databases">
        <authorList>
            <person name="Li R."/>
            <person name="Bekaert M."/>
        </authorList>
    </citation>
    <scope>NUCLEOTIDE SEQUENCE [LARGE SCALE GENOMIC DNA]</scope>
    <source>
        <strain evidence="7">wild</strain>
    </source>
</reference>
<dbReference type="PANTHER" id="PTHR25462:SF296">
    <property type="entry name" value="MEIOTIC P26, ISOFORM F"/>
    <property type="match status" value="1"/>
</dbReference>
<organism evidence="6 7">
    <name type="scientific">Mytilus coruscus</name>
    <name type="common">Sea mussel</name>
    <dbReference type="NCBI Taxonomy" id="42192"/>
    <lineage>
        <taxon>Eukaryota</taxon>
        <taxon>Metazoa</taxon>
        <taxon>Spiralia</taxon>
        <taxon>Lophotrochozoa</taxon>
        <taxon>Mollusca</taxon>
        <taxon>Bivalvia</taxon>
        <taxon>Autobranchia</taxon>
        <taxon>Pteriomorphia</taxon>
        <taxon>Mytilida</taxon>
        <taxon>Mytiloidea</taxon>
        <taxon>Mytilidae</taxon>
        <taxon>Mytilinae</taxon>
        <taxon>Mytilus</taxon>
    </lineage>
</organism>
<evidence type="ECO:0000259" key="5">
    <source>
        <dbReference type="PROSITE" id="PS50089"/>
    </source>
</evidence>
<dbReference type="InterPro" id="IPR027370">
    <property type="entry name" value="Znf-RING_euk"/>
</dbReference>
<dbReference type="InterPro" id="IPR001841">
    <property type="entry name" value="Znf_RING"/>
</dbReference>
<keyword evidence="1" id="KW-0479">Metal-binding</keyword>
<dbReference type="CDD" id="cd19757">
    <property type="entry name" value="Bbox1"/>
    <property type="match status" value="1"/>
</dbReference>
<protein>
    <recommendedName>
        <fullName evidence="5">RING-type domain-containing protein</fullName>
    </recommendedName>
</protein>
<evidence type="ECO:0000256" key="1">
    <source>
        <dbReference type="ARBA" id="ARBA00022723"/>
    </source>
</evidence>
<gene>
    <name evidence="6" type="ORF">MCOR_27776</name>
</gene>
<feature type="domain" description="RING-type" evidence="5">
    <location>
        <begin position="19"/>
        <end position="67"/>
    </location>
</feature>
<dbReference type="PANTHER" id="PTHR25462">
    <property type="entry name" value="BONUS, ISOFORM C-RELATED"/>
    <property type="match status" value="1"/>
</dbReference>
<dbReference type="PROSITE" id="PS00518">
    <property type="entry name" value="ZF_RING_1"/>
    <property type="match status" value="1"/>
</dbReference>
<evidence type="ECO:0000256" key="4">
    <source>
        <dbReference type="PROSITE-ProRule" id="PRU00175"/>
    </source>
</evidence>
<dbReference type="InterPro" id="IPR017907">
    <property type="entry name" value="Znf_RING_CS"/>
</dbReference>
<dbReference type="SMART" id="SM00184">
    <property type="entry name" value="RING"/>
    <property type="match status" value="1"/>
</dbReference>
<evidence type="ECO:0000313" key="7">
    <source>
        <dbReference type="Proteomes" id="UP000507470"/>
    </source>
</evidence>
<keyword evidence="3" id="KW-0862">Zinc</keyword>
<dbReference type="Gene3D" id="3.30.160.60">
    <property type="entry name" value="Classic Zinc Finger"/>
    <property type="match status" value="1"/>
</dbReference>
<dbReference type="InterPro" id="IPR000315">
    <property type="entry name" value="Znf_B-box"/>
</dbReference>
<dbReference type="Pfam" id="PF00643">
    <property type="entry name" value="zf-B_box"/>
    <property type="match status" value="1"/>
</dbReference>
<dbReference type="Pfam" id="PF13445">
    <property type="entry name" value="zf-RING_UBOX"/>
    <property type="match status" value="1"/>
</dbReference>
<accession>A0A6J8CCV9</accession>
<keyword evidence="7" id="KW-1185">Reference proteome</keyword>